<evidence type="ECO:0000256" key="3">
    <source>
        <dbReference type="ARBA" id="ARBA00022729"/>
    </source>
</evidence>
<dbReference type="GO" id="GO:0046417">
    <property type="term" value="P:chorismate metabolic process"/>
    <property type="evidence" value="ECO:0007669"/>
    <property type="project" value="InterPro"/>
</dbReference>
<dbReference type="InterPro" id="IPR036979">
    <property type="entry name" value="CM_dom_sf"/>
</dbReference>
<dbReference type="RefSeq" id="WP_083407421.1">
    <property type="nucleotide sequence ID" value="NZ_LT629971.1"/>
</dbReference>
<dbReference type="SMART" id="SM00830">
    <property type="entry name" value="CM_2"/>
    <property type="match status" value="1"/>
</dbReference>
<evidence type="ECO:0000256" key="6">
    <source>
        <dbReference type="SAM" id="SignalP"/>
    </source>
</evidence>
<feature type="domain" description="Chorismate mutase" evidence="7">
    <location>
        <begin position="12"/>
        <end position="105"/>
    </location>
</feature>
<sequence>MLILRTTVLLLATLSFALPQATAGAQPVSPLYRLVDAAAQRLETADPVAAAKWINGGPLTDKPRADKVLDDVAAEADARGIDRQYVRDVFRNQIDATEGIEYTRFGQWKFDPATAPTTAPDLAESRGQIDRLNKTMVEEIAAQWNSLHSPGCAAALSTATQAVGDARRFDPLFRQALASATRSYCRVI</sequence>
<evidence type="ECO:0000256" key="5">
    <source>
        <dbReference type="PIRNR" id="PIRNR026640"/>
    </source>
</evidence>
<dbReference type="GO" id="GO:0004106">
    <property type="term" value="F:chorismate mutase activity"/>
    <property type="evidence" value="ECO:0007669"/>
    <property type="project" value="UniProtKB-EC"/>
</dbReference>
<accession>A0A1H6K1T9</accession>
<comment type="function">
    <text evidence="5">Catalyzes the Claisen rearrangement of chorismate to prephenate.</text>
</comment>
<dbReference type="GO" id="GO:0009697">
    <property type="term" value="P:salicylic acid biosynthetic process"/>
    <property type="evidence" value="ECO:0007669"/>
    <property type="project" value="TreeGrafter"/>
</dbReference>
<protein>
    <recommendedName>
        <fullName evidence="2 5">Chorismate mutase</fullName>
        <ecNumber evidence="2 5">5.4.99.5</ecNumber>
    </recommendedName>
</protein>
<keyword evidence="4 5" id="KW-0413">Isomerase</keyword>
<evidence type="ECO:0000259" key="7">
    <source>
        <dbReference type="PROSITE" id="PS51168"/>
    </source>
</evidence>
<evidence type="ECO:0000256" key="2">
    <source>
        <dbReference type="ARBA" id="ARBA00012404"/>
    </source>
</evidence>
<name>A0A1H6K1T9_MYCRU</name>
<evidence type="ECO:0000256" key="1">
    <source>
        <dbReference type="ARBA" id="ARBA00004817"/>
    </source>
</evidence>
<proteinExistence type="predicted"/>
<comment type="catalytic activity">
    <reaction evidence="5">
        <text>chorismate = prephenate</text>
        <dbReference type="Rhea" id="RHEA:13897"/>
        <dbReference type="ChEBI" id="CHEBI:29748"/>
        <dbReference type="ChEBI" id="CHEBI:29934"/>
        <dbReference type="EC" id="5.4.99.5"/>
    </reaction>
</comment>
<dbReference type="SUPFAM" id="SSF48600">
    <property type="entry name" value="Chorismate mutase II"/>
    <property type="match status" value="1"/>
</dbReference>
<dbReference type="Pfam" id="PF01817">
    <property type="entry name" value="CM_2"/>
    <property type="match status" value="1"/>
</dbReference>
<dbReference type="NCBIfam" id="TIGR01806">
    <property type="entry name" value="CM_mono2"/>
    <property type="match status" value="1"/>
</dbReference>
<dbReference type="InterPro" id="IPR051331">
    <property type="entry name" value="Chorismate_mutase-related"/>
</dbReference>
<keyword evidence="9" id="KW-1185">Reference proteome</keyword>
<comment type="pathway">
    <text evidence="1 5">Metabolic intermediate biosynthesis; prephenate biosynthesis; prephenate from chorismate: step 1/1.</text>
</comment>
<dbReference type="AlphaFoldDB" id="A0A1H6K1T9"/>
<dbReference type="EC" id="5.4.99.5" evidence="2 5"/>
<dbReference type="Gene3D" id="1.20.59.10">
    <property type="entry name" value="Chorismate mutase"/>
    <property type="match status" value="1"/>
</dbReference>
<dbReference type="InterPro" id="IPR002701">
    <property type="entry name" value="CM_II_prokaryot"/>
</dbReference>
<dbReference type="STRING" id="370526.SAMN04489835_2498"/>
<evidence type="ECO:0000313" key="8">
    <source>
        <dbReference type="EMBL" id="SEH65360.1"/>
    </source>
</evidence>
<feature type="signal peptide" evidence="6">
    <location>
        <begin position="1"/>
        <end position="17"/>
    </location>
</feature>
<dbReference type="PIRSF" id="PIRSF026640">
    <property type="entry name" value="Peripl_chor_mut"/>
    <property type="match status" value="1"/>
</dbReference>
<dbReference type="PANTHER" id="PTHR38041:SF2">
    <property type="entry name" value="SECRETED CHORISMATE MUTASE"/>
    <property type="match status" value="1"/>
</dbReference>
<dbReference type="EMBL" id="LT629971">
    <property type="protein sequence ID" value="SEH65360.1"/>
    <property type="molecule type" value="Genomic_DNA"/>
</dbReference>
<reference evidence="9" key="1">
    <citation type="submission" date="2016-10" db="EMBL/GenBank/DDBJ databases">
        <authorList>
            <person name="Varghese N."/>
            <person name="Submissions S."/>
        </authorList>
    </citation>
    <scope>NUCLEOTIDE SEQUENCE [LARGE SCALE GENOMIC DNA]</scope>
    <source>
        <strain evidence="9">DSM 45405</strain>
    </source>
</reference>
<dbReference type="InterPro" id="IPR036263">
    <property type="entry name" value="Chorismate_II_sf"/>
</dbReference>
<dbReference type="NCBIfam" id="NF006741">
    <property type="entry name" value="PRK09269.1"/>
    <property type="match status" value="1"/>
</dbReference>
<dbReference type="UniPathway" id="UPA00120">
    <property type="reaction ID" value="UER00203"/>
</dbReference>
<dbReference type="Proteomes" id="UP000182915">
    <property type="component" value="Chromosome I"/>
</dbReference>
<dbReference type="InterPro" id="IPR008240">
    <property type="entry name" value="Chorismate_mutase_periplasmic"/>
</dbReference>
<dbReference type="PROSITE" id="PS51168">
    <property type="entry name" value="CHORISMATE_MUT_2"/>
    <property type="match status" value="1"/>
</dbReference>
<organism evidence="8 9">
    <name type="scientific">Mycolicibacterium rutilum</name>
    <name type="common">Mycobacterium rutilum</name>
    <dbReference type="NCBI Taxonomy" id="370526"/>
    <lineage>
        <taxon>Bacteria</taxon>
        <taxon>Bacillati</taxon>
        <taxon>Actinomycetota</taxon>
        <taxon>Actinomycetes</taxon>
        <taxon>Mycobacteriales</taxon>
        <taxon>Mycobacteriaceae</taxon>
        <taxon>Mycolicibacterium</taxon>
    </lineage>
</organism>
<dbReference type="PANTHER" id="PTHR38041">
    <property type="entry name" value="CHORISMATE MUTASE"/>
    <property type="match status" value="1"/>
</dbReference>
<dbReference type="OrthoDB" id="3825510at2"/>
<evidence type="ECO:0000313" key="9">
    <source>
        <dbReference type="Proteomes" id="UP000182915"/>
    </source>
</evidence>
<evidence type="ECO:0000256" key="4">
    <source>
        <dbReference type="ARBA" id="ARBA00023235"/>
    </source>
</evidence>
<feature type="chain" id="PRO_5038894391" description="Chorismate mutase" evidence="6">
    <location>
        <begin position="18"/>
        <end position="188"/>
    </location>
</feature>
<gene>
    <name evidence="8" type="ORF">SAMN04489835_2498</name>
</gene>
<keyword evidence="3 6" id="KW-0732">Signal</keyword>